<reference evidence="1 2" key="1">
    <citation type="submission" date="2016-03" db="EMBL/GenBank/DDBJ databases">
        <title>Draft Genome Sequence of the Strain BR 10245 (Bradyrhizobium sp.) isolated from nodules of Centrolobium paraense.</title>
        <authorList>
            <person name="Simoes-Araujo J.L.Sr."/>
            <person name="Barauna A.C."/>
            <person name="Silva K."/>
            <person name="Zilli J.E."/>
        </authorList>
    </citation>
    <scope>NUCLEOTIDE SEQUENCE [LARGE SCALE GENOMIC DNA]</scope>
    <source>
        <strain evidence="1 2">BR 10245</strain>
    </source>
</reference>
<proteinExistence type="predicted"/>
<keyword evidence="2" id="KW-1185">Reference proteome</keyword>
<protein>
    <submittedName>
        <fullName evidence="1">Uncharacterized protein</fullName>
    </submittedName>
</protein>
<sequence length="87" mass="9350">MSAALYNAQTNYTDYKGQAVELKYIYMSKVDATNSVSDGRLSGTYTSSSRSPHAAPSNLGPWFIAVDSTANLTGQIEVVAWGRAIRG</sequence>
<organism evidence="1 2">
    <name type="scientific">Bradyrhizobium centrolobii</name>
    <dbReference type="NCBI Taxonomy" id="1505087"/>
    <lineage>
        <taxon>Bacteria</taxon>
        <taxon>Pseudomonadati</taxon>
        <taxon>Pseudomonadota</taxon>
        <taxon>Alphaproteobacteria</taxon>
        <taxon>Hyphomicrobiales</taxon>
        <taxon>Nitrobacteraceae</taxon>
        <taxon>Bradyrhizobium</taxon>
    </lineage>
</organism>
<gene>
    <name evidence="1" type="ORF">AYJ54_24030</name>
</gene>
<dbReference type="EMBL" id="LUUB01000085">
    <property type="protein sequence ID" value="OAF04428.1"/>
    <property type="molecule type" value="Genomic_DNA"/>
</dbReference>
<comment type="caution">
    <text evidence="1">The sequence shown here is derived from an EMBL/GenBank/DDBJ whole genome shotgun (WGS) entry which is preliminary data.</text>
</comment>
<evidence type="ECO:0000313" key="2">
    <source>
        <dbReference type="Proteomes" id="UP000076959"/>
    </source>
</evidence>
<evidence type="ECO:0000313" key="1">
    <source>
        <dbReference type="EMBL" id="OAF04428.1"/>
    </source>
</evidence>
<dbReference type="Proteomes" id="UP000076959">
    <property type="component" value="Unassembled WGS sequence"/>
</dbReference>
<accession>A0A176YEQ5</accession>
<dbReference type="AlphaFoldDB" id="A0A176YEQ5"/>
<name>A0A176YEQ5_9BRAD</name>